<gene>
    <name evidence="1" type="ordered locus">SBG_0270</name>
</gene>
<dbReference type="AlphaFoldDB" id="A0A0K0H753"/>
<dbReference type="GeneID" id="44979302"/>
<dbReference type="Proteomes" id="UP000000289">
    <property type="component" value="Chromosome"/>
</dbReference>
<proteinExistence type="predicted"/>
<reference evidence="1 2" key="1">
    <citation type="journal article" date="2011" name="PLoS Pathog.">
        <title>Salmonella bongori provides insights into the evolution of the Salmonellae.</title>
        <authorList>
            <person name="Fookes M."/>
            <person name="Schroeder G.N."/>
            <person name="Langridge G.C."/>
            <person name="Blondel C.J."/>
            <person name="Mammina C."/>
            <person name="Connor T.R."/>
            <person name="Seth-Smith H."/>
            <person name="Vernikos G.S."/>
            <person name="Robinson K.S."/>
            <person name="Sanders M."/>
            <person name="Petty N.K."/>
            <person name="Kingsley R.A."/>
            <person name="Baumler A.J."/>
            <person name="Nuccio S.P."/>
            <person name="Contreras I."/>
            <person name="Santiviago C.A."/>
            <person name="Maskell D."/>
            <person name="Barrow P."/>
            <person name="Humphrey T."/>
            <person name="Nastasi A."/>
            <person name="Roberts M."/>
            <person name="Frankel G."/>
            <person name="Parkhill J."/>
            <person name="Dougan G."/>
            <person name="Thomson N.R."/>
        </authorList>
    </citation>
    <scope>NUCLEOTIDE SEQUENCE [LARGE SCALE GENOMIC DNA]</scope>
    <source>
        <strain evidence="2">ATCC 43975 / DSM 13772 / NCTC 12419</strain>
    </source>
</reference>
<name>A0A0K0H753_SALBC</name>
<evidence type="ECO:0000313" key="2">
    <source>
        <dbReference type="Proteomes" id="UP000000289"/>
    </source>
</evidence>
<accession>A0A0K0H753</accession>
<protein>
    <submittedName>
        <fullName evidence="1">Hypothetical prophage protein</fullName>
    </submittedName>
</protein>
<dbReference type="RefSeq" id="WP_000788133.1">
    <property type="nucleotide sequence ID" value="NC_015761.1"/>
</dbReference>
<organism evidence="1 2">
    <name type="scientific">Salmonella bongori (strain ATCC 43975 / DSM 13772 / NCTC 12419)</name>
    <dbReference type="NCBI Taxonomy" id="218493"/>
    <lineage>
        <taxon>Bacteria</taxon>
        <taxon>Pseudomonadati</taxon>
        <taxon>Pseudomonadota</taxon>
        <taxon>Gammaproteobacteria</taxon>
        <taxon>Enterobacterales</taxon>
        <taxon>Enterobacteriaceae</taxon>
        <taxon>Salmonella</taxon>
    </lineage>
</organism>
<sequence>MKNFTITDLTAAAKIGASVVIEVHPRELKKGDIIFIYGSWRKFDSTSTYRMKDNRKIYASSLHPNESDAIYRYDISYSQKVLMRLDANFSENFTE</sequence>
<dbReference type="EMBL" id="FR877557">
    <property type="protein sequence ID" value="CCC29366.1"/>
    <property type="molecule type" value="Genomic_DNA"/>
</dbReference>
<evidence type="ECO:0000313" key="1">
    <source>
        <dbReference type="EMBL" id="CCC29366.1"/>
    </source>
</evidence>
<dbReference type="KEGG" id="sbg:SBG_0270"/>